<sequence length="45" mass="4908">GVQMLLAAGLANLSPMDILPYLYYPLAIGVAALLAILLRYPKRYS</sequence>
<dbReference type="EMBL" id="AJWZ01004039">
    <property type="protein sequence ID" value="EKC66566.1"/>
    <property type="molecule type" value="Genomic_DNA"/>
</dbReference>
<reference evidence="2" key="1">
    <citation type="journal article" date="2013" name="Environ. Microbiol.">
        <title>Microbiota from the distal guts of lean and obese adolescents exhibit partial functional redundancy besides clear differences in community structure.</title>
        <authorList>
            <person name="Ferrer M."/>
            <person name="Ruiz A."/>
            <person name="Lanza F."/>
            <person name="Haange S.B."/>
            <person name="Oberbach A."/>
            <person name="Till H."/>
            <person name="Bargiela R."/>
            <person name="Campoy C."/>
            <person name="Segura M.T."/>
            <person name="Richter M."/>
            <person name="von Bergen M."/>
            <person name="Seifert J."/>
            <person name="Suarez A."/>
        </authorList>
    </citation>
    <scope>NUCLEOTIDE SEQUENCE</scope>
</reference>
<organism evidence="2">
    <name type="scientific">human gut metagenome</name>
    <dbReference type="NCBI Taxonomy" id="408170"/>
    <lineage>
        <taxon>unclassified sequences</taxon>
        <taxon>metagenomes</taxon>
        <taxon>organismal metagenomes</taxon>
    </lineage>
</organism>
<name>K1U598_9ZZZZ</name>
<dbReference type="AlphaFoldDB" id="K1U598"/>
<comment type="caution">
    <text evidence="2">The sequence shown here is derived from an EMBL/GenBank/DDBJ whole genome shotgun (WGS) entry which is preliminary data.</text>
</comment>
<feature type="transmembrane region" description="Helical" evidence="1">
    <location>
        <begin position="21"/>
        <end position="40"/>
    </location>
</feature>
<keyword evidence="1" id="KW-0472">Membrane</keyword>
<keyword evidence="1" id="KW-1133">Transmembrane helix</keyword>
<evidence type="ECO:0000313" key="2">
    <source>
        <dbReference type="EMBL" id="EKC66566.1"/>
    </source>
</evidence>
<gene>
    <name evidence="2" type="ORF">OBE_05873</name>
</gene>
<feature type="non-terminal residue" evidence="2">
    <location>
        <position position="1"/>
    </location>
</feature>
<proteinExistence type="predicted"/>
<keyword evidence="1" id="KW-0812">Transmembrane</keyword>
<evidence type="ECO:0000256" key="1">
    <source>
        <dbReference type="SAM" id="Phobius"/>
    </source>
</evidence>
<accession>K1U598</accession>
<protein>
    <submittedName>
        <fullName evidence="2">Uncharacterized protein</fullName>
    </submittedName>
</protein>